<dbReference type="Proteomes" id="UP000325313">
    <property type="component" value="Unassembled WGS sequence"/>
</dbReference>
<reference evidence="2 3" key="1">
    <citation type="submission" date="2019-05" db="EMBL/GenBank/DDBJ databases">
        <title>Emergence of the Ug99 lineage of the wheat stem rust pathogen through somatic hybridization.</title>
        <authorList>
            <person name="Li F."/>
            <person name="Upadhyaya N.M."/>
            <person name="Sperschneider J."/>
            <person name="Matny O."/>
            <person name="Nguyen-Phuc H."/>
            <person name="Mago R."/>
            <person name="Raley C."/>
            <person name="Miller M.E."/>
            <person name="Silverstein K.A.T."/>
            <person name="Henningsen E."/>
            <person name="Hirsch C.D."/>
            <person name="Visser B."/>
            <person name="Pretorius Z.A."/>
            <person name="Steffenson B.J."/>
            <person name="Schwessinger B."/>
            <person name="Dodds P.N."/>
            <person name="Figueroa M."/>
        </authorList>
    </citation>
    <scope>NUCLEOTIDE SEQUENCE [LARGE SCALE GENOMIC DNA]</scope>
    <source>
        <strain evidence="2 3">Ug99</strain>
    </source>
</reference>
<comment type="caution">
    <text evidence="2">The sequence shown here is derived from an EMBL/GenBank/DDBJ whole genome shotgun (WGS) entry which is preliminary data.</text>
</comment>
<feature type="compositionally biased region" description="Low complexity" evidence="1">
    <location>
        <begin position="12"/>
        <end position="26"/>
    </location>
</feature>
<dbReference type="AlphaFoldDB" id="A0A5B0SEH4"/>
<accession>A0A5B0SEH4</accession>
<name>A0A5B0SEH4_PUCGR</name>
<evidence type="ECO:0000313" key="2">
    <source>
        <dbReference type="EMBL" id="KAA1136526.1"/>
    </source>
</evidence>
<organism evidence="2 3">
    <name type="scientific">Puccinia graminis f. sp. tritici</name>
    <dbReference type="NCBI Taxonomy" id="56615"/>
    <lineage>
        <taxon>Eukaryota</taxon>
        <taxon>Fungi</taxon>
        <taxon>Dikarya</taxon>
        <taxon>Basidiomycota</taxon>
        <taxon>Pucciniomycotina</taxon>
        <taxon>Pucciniomycetes</taxon>
        <taxon>Pucciniales</taxon>
        <taxon>Pucciniaceae</taxon>
        <taxon>Puccinia</taxon>
    </lineage>
</organism>
<gene>
    <name evidence="2" type="ORF">PGTUg99_034743</name>
</gene>
<dbReference type="EMBL" id="VDEP01000035">
    <property type="protein sequence ID" value="KAA1136526.1"/>
    <property type="molecule type" value="Genomic_DNA"/>
</dbReference>
<sequence>MPVCNTKPVAIGHTGTGSSSSEQTTCGNARAGTQTFDLESLNLDKTILRSLCAFFAVS</sequence>
<proteinExistence type="predicted"/>
<evidence type="ECO:0000256" key="1">
    <source>
        <dbReference type="SAM" id="MobiDB-lite"/>
    </source>
</evidence>
<protein>
    <submittedName>
        <fullName evidence="2">Uncharacterized protein</fullName>
    </submittedName>
</protein>
<evidence type="ECO:0000313" key="3">
    <source>
        <dbReference type="Proteomes" id="UP000325313"/>
    </source>
</evidence>
<feature type="region of interest" description="Disordered" evidence="1">
    <location>
        <begin position="1"/>
        <end position="26"/>
    </location>
</feature>